<protein>
    <submittedName>
        <fullName evidence="10">Type II secretion system F family protein</fullName>
    </submittedName>
</protein>
<dbReference type="PRINTS" id="PR00812">
    <property type="entry name" value="BCTERIALGSPF"/>
</dbReference>
<dbReference type="AlphaFoldDB" id="A0A847VD05"/>
<reference evidence="10 11" key="1">
    <citation type="journal article" date="2020" name="Biotechnol. Biofuels">
        <title>New insights from the biogas microbiome by comprehensive genome-resolved metagenomics of nearly 1600 species originating from multiple anaerobic digesters.</title>
        <authorList>
            <person name="Campanaro S."/>
            <person name="Treu L."/>
            <person name="Rodriguez-R L.M."/>
            <person name="Kovalovszki A."/>
            <person name="Ziels R.M."/>
            <person name="Maus I."/>
            <person name="Zhu X."/>
            <person name="Kougias P.G."/>
            <person name="Basile A."/>
            <person name="Luo G."/>
            <person name="Schluter A."/>
            <person name="Konstantinidis K.T."/>
            <person name="Angelidaki I."/>
        </authorList>
    </citation>
    <scope>NUCLEOTIDE SEQUENCE [LARGE SCALE GENOMIC DNA]</scope>
    <source>
        <strain evidence="10">AS19jrsBPTG_9</strain>
    </source>
</reference>
<dbReference type="Gene3D" id="1.20.81.30">
    <property type="entry name" value="Type II secretion system (T2SS), domain F"/>
    <property type="match status" value="2"/>
</dbReference>
<dbReference type="Proteomes" id="UP000564033">
    <property type="component" value="Unassembled WGS sequence"/>
</dbReference>
<sequence length="413" mass="45830">MAKYTYSARDSEGKEIKGKMEARDAEALAEILQDRGLVVVNIKEQISIDVESLSQINIGGVPMKEKVVFMRQLATMVGAGLPLTRGLQIMEQQISNPQFKRVISQVKSSVESGKSLADSFREADEVFDDIALNLIEAGESSGNLDVILDKLAIELEESKKLGDKLRSALIYPIILVIVILGVVGLMMFVMVPTMTEIYADFDAELPFITRMLMGMSTFLLNYWWILLISVLSIVIAYKVWVDTEKGRRTRDKILAKFPIIGPIISKMQIAQFTRLLGLLMASGLPIIRALELTAQSLSNVMFREVIEEAKQEVEKGGSLAIPVARSEYYPLIVSSMIAVGEETGELDNVLERVSQYYKDEVDIATSNMSSLLEPVFLIVMGVAIAFIALGVYLPMFQLSEVMGMVVDIIRLIV</sequence>
<dbReference type="FunFam" id="1.20.81.30:FF:000001">
    <property type="entry name" value="Type II secretion system protein F"/>
    <property type="match status" value="2"/>
</dbReference>
<keyword evidence="5 8" id="KW-0812">Transmembrane</keyword>
<dbReference type="InterPro" id="IPR003004">
    <property type="entry name" value="GspF/PilC"/>
</dbReference>
<evidence type="ECO:0000256" key="7">
    <source>
        <dbReference type="ARBA" id="ARBA00023136"/>
    </source>
</evidence>
<dbReference type="PANTHER" id="PTHR30012">
    <property type="entry name" value="GENERAL SECRETION PATHWAY PROTEIN"/>
    <property type="match status" value="1"/>
</dbReference>
<evidence type="ECO:0000256" key="1">
    <source>
        <dbReference type="ARBA" id="ARBA00004429"/>
    </source>
</evidence>
<evidence type="ECO:0000256" key="4">
    <source>
        <dbReference type="ARBA" id="ARBA00022519"/>
    </source>
</evidence>
<dbReference type="InterPro" id="IPR042094">
    <property type="entry name" value="T2SS_GspF_sf"/>
</dbReference>
<dbReference type="EMBL" id="JAAZIL010000040">
    <property type="protein sequence ID" value="NLZ24413.1"/>
    <property type="molecule type" value="Genomic_DNA"/>
</dbReference>
<dbReference type="PANTHER" id="PTHR30012:SF0">
    <property type="entry name" value="TYPE II SECRETION SYSTEM PROTEIN F-RELATED"/>
    <property type="match status" value="1"/>
</dbReference>
<comment type="subcellular location">
    <subcellularLocation>
        <location evidence="1">Cell inner membrane</location>
        <topology evidence="1">Multi-pass membrane protein</topology>
    </subcellularLocation>
</comment>
<evidence type="ECO:0000256" key="8">
    <source>
        <dbReference type="SAM" id="Phobius"/>
    </source>
</evidence>
<feature type="transmembrane region" description="Helical" evidence="8">
    <location>
        <begin position="375"/>
        <end position="395"/>
    </location>
</feature>
<name>A0A847VD05_9BACT</name>
<evidence type="ECO:0000256" key="5">
    <source>
        <dbReference type="ARBA" id="ARBA00022692"/>
    </source>
</evidence>
<comment type="caution">
    <text evidence="10">The sequence shown here is derived from an EMBL/GenBank/DDBJ whole genome shotgun (WGS) entry which is preliminary data.</text>
</comment>
<dbReference type="Pfam" id="PF00482">
    <property type="entry name" value="T2SSF"/>
    <property type="match status" value="2"/>
</dbReference>
<evidence type="ECO:0000313" key="10">
    <source>
        <dbReference type="EMBL" id="NLZ24413.1"/>
    </source>
</evidence>
<evidence type="ECO:0000256" key="2">
    <source>
        <dbReference type="ARBA" id="ARBA00005745"/>
    </source>
</evidence>
<feature type="transmembrane region" description="Helical" evidence="8">
    <location>
        <begin position="168"/>
        <end position="191"/>
    </location>
</feature>
<keyword evidence="6 8" id="KW-1133">Transmembrane helix</keyword>
<evidence type="ECO:0000256" key="3">
    <source>
        <dbReference type="ARBA" id="ARBA00022475"/>
    </source>
</evidence>
<evidence type="ECO:0000259" key="9">
    <source>
        <dbReference type="Pfam" id="PF00482"/>
    </source>
</evidence>
<feature type="transmembrane region" description="Helical" evidence="8">
    <location>
        <begin position="222"/>
        <end position="240"/>
    </location>
</feature>
<dbReference type="InterPro" id="IPR018076">
    <property type="entry name" value="T2SS_GspF_dom"/>
</dbReference>
<dbReference type="GO" id="GO:0015628">
    <property type="term" value="P:protein secretion by the type II secretion system"/>
    <property type="evidence" value="ECO:0007669"/>
    <property type="project" value="TreeGrafter"/>
</dbReference>
<keyword evidence="3" id="KW-1003">Cell membrane</keyword>
<comment type="similarity">
    <text evidence="2">Belongs to the GSP F family.</text>
</comment>
<dbReference type="GO" id="GO:0005886">
    <property type="term" value="C:plasma membrane"/>
    <property type="evidence" value="ECO:0007669"/>
    <property type="project" value="UniProtKB-SubCell"/>
</dbReference>
<keyword evidence="7 8" id="KW-0472">Membrane</keyword>
<feature type="domain" description="Type II secretion system protein GspF" evidence="9">
    <location>
        <begin position="272"/>
        <end position="394"/>
    </location>
</feature>
<gene>
    <name evidence="10" type="ORF">GX888_01520</name>
</gene>
<accession>A0A847VD05</accession>
<evidence type="ECO:0000313" key="11">
    <source>
        <dbReference type="Proteomes" id="UP000564033"/>
    </source>
</evidence>
<proteinExistence type="inferred from homology"/>
<organism evidence="10 11">
    <name type="scientific">Candidatus Dojkabacteria bacterium</name>
    <dbReference type="NCBI Taxonomy" id="2099670"/>
    <lineage>
        <taxon>Bacteria</taxon>
        <taxon>Candidatus Dojkabacteria</taxon>
    </lineage>
</organism>
<keyword evidence="4" id="KW-0997">Cell inner membrane</keyword>
<feature type="domain" description="Type II secretion system protein GspF" evidence="9">
    <location>
        <begin position="69"/>
        <end position="192"/>
    </location>
</feature>
<evidence type="ECO:0000256" key="6">
    <source>
        <dbReference type="ARBA" id="ARBA00022989"/>
    </source>
</evidence>